<protein>
    <submittedName>
        <fullName evidence="2">Uncharacterized protein</fullName>
    </submittedName>
</protein>
<name>A0A6C0J8D1_9ZZZZ</name>
<dbReference type="AlphaFoldDB" id="A0A6C0J8D1"/>
<dbReference type="EMBL" id="MN740350">
    <property type="protein sequence ID" value="QHU01929.1"/>
    <property type="molecule type" value="Genomic_DNA"/>
</dbReference>
<evidence type="ECO:0000256" key="1">
    <source>
        <dbReference type="SAM" id="MobiDB-lite"/>
    </source>
</evidence>
<feature type="compositionally biased region" description="Basic and acidic residues" evidence="1">
    <location>
        <begin position="7"/>
        <end position="33"/>
    </location>
</feature>
<evidence type="ECO:0000313" key="2">
    <source>
        <dbReference type="EMBL" id="QHU01929.1"/>
    </source>
</evidence>
<feature type="region of interest" description="Disordered" evidence="1">
    <location>
        <begin position="1"/>
        <end position="53"/>
    </location>
</feature>
<reference evidence="2" key="1">
    <citation type="journal article" date="2020" name="Nature">
        <title>Giant virus diversity and host interactions through global metagenomics.</title>
        <authorList>
            <person name="Schulz F."/>
            <person name="Roux S."/>
            <person name="Paez-Espino D."/>
            <person name="Jungbluth S."/>
            <person name="Walsh D.A."/>
            <person name="Denef V.J."/>
            <person name="McMahon K.D."/>
            <person name="Konstantinidis K.T."/>
            <person name="Eloe-Fadrosh E.A."/>
            <person name="Kyrpides N.C."/>
            <person name="Woyke T."/>
        </authorList>
    </citation>
    <scope>NUCLEOTIDE SEQUENCE</scope>
    <source>
        <strain evidence="2">GVMAG-M-3300025880-56</strain>
    </source>
</reference>
<sequence length="207" mass="24412">MVTKSLKKGEMKEKIVEPPKEKEQPKESPKVVSEESTLDVEEKDVKRSKRVKDEDSSNYITKGKLNKMLKIINPNVRIGKNVIKALDAEIEEIILNQFDMLEYDSEKDSLKLLSKSENLNQFSILPTTFGKVIKVRLMERFPTIKKINPLLINELQLLIENDILDLLKYYIYLMDKRRTLYTREIECTNKNIKIQWNKRKHNCNVDR</sequence>
<proteinExistence type="predicted"/>
<organism evidence="2">
    <name type="scientific">viral metagenome</name>
    <dbReference type="NCBI Taxonomy" id="1070528"/>
    <lineage>
        <taxon>unclassified sequences</taxon>
        <taxon>metagenomes</taxon>
        <taxon>organismal metagenomes</taxon>
    </lineage>
</organism>
<accession>A0A6C0J8D1</accession>